<dbReference type="GO" id="GO:0008295">
    <property type="term" value="P:spermidine biosynthetic process"/>
    <property type="evidence" value="ECO:0007669"/>
    <property type="project" value="TreeGrafter"/>
</dbReference>
<evidence type="ECO:0000256" key="8">
    <source>
        <dbReference type="ARBA" id="ARBA00072554"/>
    </source>
</evidence>
<comment type="caution">
    <text evidence="13">The sequence shown here is derived from an EMBL/GenBank/DDBJ whole genome shotgun (WGS) entry which is preliminary data.</text>
</comment>
<name>A0AAN9T7M5_9HEMI</name>
<dbReference type="HAMAP" id="MF_00198">
    <property type="entry name" value="Spermidine_synth"/>
    <property type="match status" value="1"/>
</dbReference>
<sequence length="287" mass="32116">MDALKTGWFSEVSDMWPGVCLSFEVDKVLHAEKSDYQDIMMLQTKNHGKALILDGIIQCTELDEFAYQEMISFLPLCSHPQPKNVLIVGGGDGGVAREVAKHPAVERIDQVEIDDRVVEVSKQYLQSMAVGFKDPKLNLFIEDGLKFMERNKTKYDVIITDSSDPIGPADCLFQQQYYELMRDSLRPGGIICSQAGSFWCNLDTSVRSYKNSKTVFGNAAYAYASVPSYPSGVIGFVLGSSNPETDFTKPAYVLSESVLESKNIRYYSPSVHTAAFILPRSYQKYFV</sequence>
<dbReference type="PANTHER" id="PTHR11558">
    <property type="entry name" value="SPERMIDINE/SPERMINE SYNTHASE"/>
    <property type="match status" value="1"/>
</dbReference>
<reference evidence="13 14" key="1">
    <citation type="submission" date="2024-03" db="EMBL/GenBank/DDBJ databases">
        <title>Adaptation during the transition from Ophiocordyceps entomopathogen to insect associate is accompanied by gene loss and intensified selection.</title>
        <authorList>
            <person name="Ward C.M."/>
            <person name="Onetto C.A."/>
            <person name="Borneman A.R."/>
        </authorList>
    </citation>
    <scope>NUCLEOTIDE SEQUENCE [LARGE SCALE GENOMIC DNA]</scope>
    <source>
        <strain evidence="13">AWRI1</strain>
        <tissue evidence="13">Single Adult Female</tissue>
    </source>
</reference>
<dbReference type="EC" id="2.5.1.16" evidence="4"/>
<dbReference type="InterPro" id="IPR035246">
    <property type="entry name" value="Spermidine_synt_N"/>
</dbReference>
<dbReference type="SUPFAM" id="SSF53335">
    <property type="entry name" value="S-adenosyl-L-methionine-dependent methyltransferases"/>
    <property type="match status" value="1"/>
</dbReference>
<gene>
    <name evidence="13" type="ORF">V9T40_012638</name>
</gene>
<dbReference type="NCBIfam" id="NF002010">
    <property type="entry name" value="PRK00811.1"/>
    <property type="match status" value="1"/>
</dbReference>
<evidence type="ECO:0000256" key="9">
    <source>
        <dbReference type="ARBA" id="ARBA00082964"/>
    </source>
</evidence>
<evidence type="ECO:0000256" key="10">
    <source>
        <dbReference type="PROSITE-ProRule" id="PRU00354"/>
    </source>
</evidence>
<proteinExistence type="inferred from homology"/>
<dbReference type="NCBIfam" id="TIGR00417">
    <property type="entry name" value="speE"/>
    <property type="match status" value="1"/>
</dbReference>
<evidence type="ECO:0000256" key="11">
    <source>
        <dbReference type="RuleBase" id="RU003836"/>
    </source>
</evidence>
<dbReference type="Pfam" id="PF01564">
    <property type="entry name" value="Spermine_synth"/>
    <property type="match status" value="1"/>
</dbReference>
<comment type="similarity">
    <text evidence="2 11">Belongs to the spermidine/spermine synthase family.</text>
</comment>
<dbReference type="Gene3D" id="2.30.140.10">
    <property type="entry name" value="Spermidine synthase, tetramerisation domain"/>
    <property type="match status" value="1"/>
</dbReference>
<keyword evidence="5 10" id="KW-0808">Transferase</keyword>
<dbReference type="InterPro" id="IPR037163">
    <property type="entry name" value="Spermidine_synt_N_sf"/>
</dbReference>
<dbReference type="InterPro" id="IPR001045">
    <property type="entry name" value="Spermi_synthase"/>
</dbReference>
<dbReference type="Pfam" id="PF17284">
    <property type="entry name" value="Spermine_synt_N"/>
    <property type="match status" value="1"/>
</dbReference>
<protein>
    <recommendedName>
        <fullName evidence="8">Spermidine synthase</fullName>
        <ecNumber evidence="4">2.5.1.16</ecNumber>
    </recommendedName>
    <alternativeName>
        <fullName evidence="9">Putrescine aminopropyltransferase</fullName>
    </alternativeName>
</protein>
<dbReference type="InterPro" id="IPR029063">
    <property type="entry name" value="SAM-dependent_MTases_sf"/>
</dbReference>
<dbReference type="CDD" id="cd02440">
    <property type="entry name" value="AdoMet_MTases"/>
    <property type="match status" value="1"/>
</dbReference>
<organism evidence="13 14">
    <name type="scientific">Parthenolecanium corni</name>
    <dbReference type="NCBI Taxonomy" id="536013"/>
    <lineage>
        <taxon>Eukaryota</taxon>
        <taxon>Metazoa</taxon>
        <taxon>Ecdysozoa</taxon>
        <taxon>Arthropoda</taxon>
        <taxon>Hexapoda</taxon>
        <taxon>Insecta</taxon>
        <taxon>Pterygota</taxon>
        <taxon>Neoptera</taxon>
        <taxon>Paraneoptera</taxon>
        <taxon>Hemiptera</taxon>
        <taxon>Sternorrhyncha</taxon>
        <taxon>Coccoidea</taxon>
        <taxon>Coccidae</taxon>
        <taxon>Parthenolecanium</taxon>
    </lineage>
</organism>
<dbReference type="InterPro" id="IPR030373">
    <property type="entry name" value="PABS_CS"/>
</dbReference>
<dbReference type="FunFam" id="3.40.50.150:FF:000013">
    <property type="entry name" value="Spermidine synthase"/>
    <property type="match status" value="1"/>
</dbReference>
<evidence type="ECO:0000256" key="7">
    <source>
        <dbReference type="ARBA" id="ARBA00053963"/>
    </source>
</evidence>
<evidence type="ECO:0000256" key="5">
    <source>
        <dbReference type="ARBA" id="ARBA00022679"/>
    </source>
</evidence>
<comment type="subunit">
    <text evidence="3">Homodimer or homotetramer.</text>
</comment>
<dbReference type="GO" id="GO:0004766">
    <property type="term" value="F:spermidine synthase activity"/>
    <property type="evidence" value="ECO:0007669"/>
    <property type="project" value="UniProtKB-EC"/>
</dbReference>
<dbReference type="Gene3D" id="3.40.50.150">
    <property type="entry name" value="Vaccinia Virus protein VP39"/>
    <property type="match status" value="1"/>
</dbReference>
<evidence type="ECO:0000256" key="3">
    <source>
        <dbReference type="ARBA" id="ARBA00011774"/>
    </source>
</evidence>
<dbReference type="AlphaFoldDB" id="A0AAN9T7M5"/>
<keyword evidence="14" id="KW-1185">Reference proteome</keyword>
<accession>A0AAN9T7M5</accession>
<evidence type="ECO:0000256" key="2">
    <source>
        <dbReference type="ARBA" id="ARBA00007867"/>
    </source>
</evidence>
<evidence type="ECO:0000313" key="14">
    <source>
        <dbReference type="Proteomes" id="UP001367676"/>
    </source>
</evidence>
<feature type="active site" description="Proton acceptor" evidence="10">
    <location>
        <position position="161"/>
    </location>
</feature>
<feature type="domain" description="PABS" evidence="12">
    <location>
        <begin position="6"/>
        <end position="241"/>
    </location>
</feature>
<dbReference type="PROSITE" id="PS51006">
    <property type="entry name" value="PABS_2"/>
    <property type="match status" value="1"/>
</dbReference>
<dbReference type="InterPro" id="IPR030374">
    <property type="entry name" value="PABS"/>
</dbReference>
<dbReference type="GO" id="GO:0005829">
    <property type="term" value="C:cytosol"/>
    <property type="evidence" value="ECO:0007669"/>
    <property type="project" value="TreeGrafter"/>
</dbReference>
<comment type="pathway">
    <text evidence="1">Amine and polyamine biosynthesis; spermidine biosynthesis; spermidine from putrescine: step 1/1.</text>
</comment>
<comment type="function">
    <text evidence="7">Catalyzes the production of spermidine from putrescine and decarboxylated S-adenosylmethionine (dcSAM). Has a strong preference for putrescine as substrate, and has very low activity towards 1,3-diaminopropane. Has extremely low activity towards spermidine.</text>
</comment>
<dbReference type="Proteomes" id="UP001367676">
    <property type="component" value="Unassembled WGS sequence"/>
</dbReference>
<evidence type="ECO:0000259" key="12">
    <source>
        <dbReference type="PROSITE" id="PS51006"/>
    </source>
</evidence>
<evidence type="ECO:0000313" key="13">
    <source>
        <dbReference type="EMBL" id="KAK7576352.1"/>
    </source>
</evidence>
<evidence type="ECO:0000256" key="6">
    <source>
        <dbReference type="ARBA" id="ARBA00049307"/>
    </source>
</evidence>
<dbReference type="PANTHER" id="PTHR11558:SF11">
    <property type="entry name" value="SPERMIDINE SYNTHASE"/>
    <property type="match status" value="1"/>
</dbReference>
<comment type="catalytic activity">
    <reaction evidence="6">
        <text>S-adenosyl 3-(methylsulfanyl)propylamine + putrescine = S-methyl-5'-thioadenosine + spermidine + H(+)</text>
        <dbReference type="Rhea" id="RHEA:12721"/>
        <dbReference type="ChEBI" id="CHEBI:15378"/>
        <dbReference type="ChEBI" id="CHEBI:17509"/>
        <dbReference type="ChEBI" id="CHEBI:57443"/>
        <dbReference type="ChEBI" id="CHEBI:57834"/>
        <dbReference type="ChEBI" id="CHEBI:326268"/>
        <dbReference type="EC" id="2.5.1.16"/>
    </reaction>
</comment>
<dbReference type="EMBL" id="JBBCAQ010000036">
    <property type="protein sequence ID" value="KAK7576352.1"/>
    <property type="molecule type" value="Genomic_DNA"/>
</dbReference>
<keyword evidence="10" id="KW-0620">Polyamine biosynthesis</keyword>
<evidence type="ECO:0000256" key="4">
    <source>
        <dbReference type="ARBA" id="ARBA00012455"/>
    </source>
</evidence>
<dbReference type="PROSITE" id="PS01330">
    <property type="entry name" value="PABS_1"/>
    <property type="match status" value="1"/>
</dbReference>
<dbReference type="FunFam" id="2.30.140.10:FF:000001">
    <property type="entry name" value="SPE3p Spermidine synthase"/>
    <property type="match status" value="1"/>
</dbReference>
<evidence type="ECO:0000256" key="1">
    <source>
        <dbReference type="ARBA" id="ARBA00005123"/>
    </source>
</evidence>